<accession>A0ACB8IM55</accession>
<keyword evidence="1" id="KW-0808">Transferase</keyword>
<protein>
    <submittedName>
        <fullName evidence="1">Protein kinase domain-containing protein</fullName>
    </submittedName>
</protein>
<organism evidence="1 2">
    <name type="scientific">Citrus sinensis</name>
    <name type="common">Sweet orange</name>
    <name type="synonym">Citrus aurantium var. sinensis</name>
    <dbReference type="NCBI Taxonomy" id="2711"/>
    <lineage>
        <taxon>Eukaryota</taxon>
        <taxon>Viridiplantae</taxon>
        <taxon>Streptophyta</taxon>
        <taxon>Embryophyta</taxon>
        <taxon>Tracheophyta</taxon>
        <taxon>Spermatophyta</taxon>
        <taxon>Magnoliopsida</taxon>
        <taxon>eudicotyledons</taxon>
        <taxon>Gunneridae</taxon>
        <taxon>Pentapetalae</taxon>
        <taxon>rosids</taxon>
        <taxon>malvids</taxon>
        <taxon>Sapindales</taxon>
        <taxon>Rutaceae</taxon>
        <taxon>Aurantioideae</taxon>
        <taxon>Citrus</taxon>
    </lineage>
</organism>
<proteinExistence type="predicted"/>
<sequence length="740" mass="83865">MPLPSAWKMRAEKTQKKARTWIEPGISPARIEKIQAQSEFRQQCVSCGYHARWYEDGAVARDDTRTGLCVQWRDDVVVVGNEEWIVVVDVFWLLRMVFPVRIKYNIIILFSLLLYFRNPVAKTDSSSSNNGYYVQEMNALFTLKAMFNDPFLIQNWTGIHCFKDFPSQWYGIQCDINSAHVTGIVLEDMRLNGEIKSDAFADIPELIVINFKNNIISGNFMNFSSNHKLKDIDLSGNKFYGEISRSLLSLKFLESLQLQNNNLTGPVPEFNQSSLKVFNVSNNNLSGSIPKTQTLQLFSSYSYSNNPYLCGPQSFNNCSSTGNYVTNSDDKGSNDLKIFYFLLAALCIVTVLMLFIFYLTKRTRKRNIMIKKQEEYMDQEKESGDDEEEEEEKIGKGKRKLVVAGEDRNLVFIDDEQPAGFKLNDLLKAPAEGLGKGIFGNSYKALLEGRAPVVVKRLRDLKPLSTEELRKQLLVIADQKHPNLLPLLAYYFSNDEKLLVYKFAGNGNLFNRIHGGKSSKNRIPFRCWPRLLVARGVARALEYLHHKDKSRTQSAVIHGNLKSTNILLDDNEMVIVSDYGFSSLVAQPIAAQRMISYKSPEYQSSKKISRKSDVWSFGCLLLELLTGRISTHSAPQGINGADLCSWVLRAVREEWTAEIFDSEISVQRSAAHGMLKLLQVAIQCCNKSPEKRPEMAEVVSELEIIKVTESTEEEEDFSLDQSLTDESLSISTVASASERP</sequence>
<name>A0ACB8IM55_CITSI</name>
<comment type="caution">
    <text evidence="1">The sequence shown here is derived from an EMBL/GenBank/DDBJ whole genome shotgun (WGS) entry which is preliminary data.</text>
</comment>
<dbReference type="EMBL" id="CM039177">
    <property type="protein sequence ID" value="KAH9698078.1"/>
    <property type="molecule type" value="Genomic_DNA"/>
</dbReference>
<evidence type="ECO:0000313" key="1">
    <source>
        <dbReference type="EMBL" id="KAH9698078.1"/>
    </source>
</evidence>
<dbReference type="Proteomes" id="UP000829398">
    <property type="component" value="Chromosome 8"/>
</dbReference>
<reference evidence="2" key="1">
    <citation type="journal article" date="2023" name="Hortic. Res.">
        <title>A chromosome-level phased genome enabling allele-level studies in sweet orange: a case study on citrus Huanglongbing tolerance.</title>
        <authorList>
            <person name="Wu B."/>
            <person name="Yu Q."/>
            <person name="Deng Z."/>
            <person name="Duan Y."/>
            <person name="Luo F."/>
            <person name="Gmitter F. Jr."/>
        </authorList>
    </citation>
    <scope>NUCLEOTIDE SEQUENCE [LARGE SCALE GENOMIC DNA]</scope>
    <source>
        <strain evidence="2">cv. Valencia</strain>
    </source>
</reference>
<keyword evidence="1" id="KW-0418">Kinase</keyword>
<gene>
    <name evidence="1" type="ORF">KPL71_023871</name>
</gene>
<evidence type="ECO:0000313" key="2">
    <source>
        <dbReference type="Proteomes" id="UP000829398"/>
    </source>
</evidence>
<keyword evidence="2" id="KW-1185">Reference proteome</keyword>